<evidence type="ECO:0000313" key="1">
    <source>
        <dbReference type="EnsemblPlants" id="MELO3C035476.2.1"/>
    </source>
</evidence>
<dbReference type="AlphaFoldDB" id="A0A9I9ELN2"/>
<organism evidence="1">
    <name type="scientific">Cucumis melo</name>
    <name type="common">Muskmelon</name>
    <dbReference type="NCBI Taxonomy" id="3656"/>
    <lineage>
        <taxon>Eukaryota</taxon>
        <taxon>Viridiplantae</taxon>
        <taxon>Streptophyta</taxon>
        <taxon>Embryophyta</taxon>
        <taxon>Tracheophyta</taxon>
        <taxon>Spermatophyta</taxon>
        <taxon>Magnoliopsida</taxon>
        <taxon>eudicotyledons</taxon>
        <taxon>Gunneridae</taxon>
        <taxon>Pentapetalae</taxon>
        <taxon>rosids</taxon>
        <taxon>fabids</taxon>
        <taxon>Cucurbitales</taxon>
        <taxon>Cucurbitaceae</taxon>
        <taxon>Benincaseae</taxon>
        <taxon>Cucumis</taxon>
    </lineage>
</organism>
<dbReference type="Gramene" id="MELO3C035476.2.1">
    <property type="protein sequence ID" value="MELO3C035476.2.1"/>
    <property type="gene ID" value="MELO3C035476.2"/>
</dbReference>
<accession>A0A9I9ELN2</accession>
<proteinExistence type="predicted"/>
<reference evidence="1" key="1">
    <citation type="submission" date="2023-03" db="UniProtKB">
        <authorList>
            <consortium name="EnsemblPlants"/>
        </authorList>
    </citation>
    <scope>IDENTIFICATION</scope>
</reference>
<name>A0A9I9ELN2_CUCME</name>
<protein>
    <submittedName>
        <fullName evidence="1">Uncharacterized protein</fullName>
    </submittedName>
</protein>
<sequence>MYTYRRIWLSKSKVLKHSDGSTLGYTNKKKNNNNMEDGVSFRIYVKGVEGCSGKSSIKKR</sequence>
<dbReference type="EnsemblPlants" id="MELO3C035476.2.1">
    <property type="protein sequence ID" value="MELO3C035476.2.1"/>
    <property type="gene ID" value="MELO3C035476.2"/>
</dbReference>